<dbReference type="SUPFAM" id="SSF56112">
    <property type="entry name" value="Protein kinase-like (PK-like)"/>
    <property type="match status" value="1"/>
</dbReference>
<name>K5WA90_PHACS</name>
<sequence length="218" mass="24898">MLQPSQYLHRPWPKHFNTIDSVRFLSWDLALKATPLGWEAEEAATLHYIRLHTTIPVPGVYAQADGHGSRYLLMDRVEGENLELAWHHLNDEQRDAIAEQLQDYVFQLRALPPMHGLRVCAVNGGALRDSRITSTGKIGPFADEAEFNDFIVPMAESFICTEILEETRRRMRDNHQVVFTHGDLAPRNILVKGSQIVAVLDWAQAGWLPEHWELVKAM</sequence>
<dbReference type="PANTHER" id="PTHR21310">
    <property type="entry name" value="AMINOGLYCOSIDE PHOSPHOTRANSFERASE-RELATED-RELATED"/>
    <property type="match status" value="1"/>
</dbReference>
<evidence type="ECO:0000313" key="2">
    <source>
        <dbReference type="EMBL" id="EKM56140.1"/>
    </source>
</evidence>
<dbReference type="CDD" id="cd05120">
    <property type="entry name" value="APH_ChoK_like"/>
    <property type="match status" value="1"/>
</dbReference>
<dbReference type="Gene3D" id="3.90.1200.10">
    <property type="match status" value="1"/>
</dbReference>
<dbReference type="OrthoDB" id="5404599at2759"/>
<dbReference type="InterPro" id="IPR002575">
    <property type="entry name" value="Aminoglycoside_PTrfase"/>
</dbReference>
<protein>
    <recommendedName>
        <fullName evidence="1">Aminoglycoside phosphotransferase domain-containing protein</fullName>
    </recommendedName>
</protein>
<dbReference type="KEGG" id="pco:PHACADRAFT_257219"/>
<proteinExistence type="predicted"/>
<dbReference type="Pfam" id="PF01636">
    <property type="entry name" value="APH"/>
    <property type="match status" value="1"/>
</dbReference>
<feature type="domain" description="Aminoglycoside phosphotransferase" evidence="1">
    <location>
        <begin position="41"/>
        <end position="217"/>
    </location>
</feature>
<dbReference type="InterPro" id="IPR051678">
    <property type="entry name" value="AGP_Transferase"/>
</dbReference>
<dbReference type="AlphaFoldDB" id="K5WA90"/>
<accession>K5WA90</accession>
<evidence type="ECO:0000259" key="1">
    <source>
        <dbReference type="Pfam" id="PF01636"/>
    </source>
</evidence>
<dbReference type="InParanoid" id="K5WA90"/>
<evidence type="ECO:0000313" key="3">
    <source>
        <dbReference type="Proteomes" id="UP000008370"/>
    </source>
</evidence>
<gene>
    <name evidence="2" type="ORF">PHACADRAFT_257219</name>
</gene>
<dbReference type="HOGENOM" id="CLU_021768_3_3_1"/>
<dbReference type="EMBL" id="JH930472">
    <property type="protein sequence ID" value="EKM56140.1"/>
    <property type="molecule type" value="Genomic_DNA"/>
</dbReference>
<dbReference type="STRING" id="650164.K5WA90"/>
<dbReference type="GeneID" id="18916791"/>
<dbReference type="PANTHER" id="PTHR21310:SF58">
    <property type="entry name" value="AMINOGLYCOSIDE PHOSPHOTRANSFERASE DOMAIN-CONTAINING PROTEIN"/>
    <property type="match status" value="1"/>
</dbReference>
<dbReference type="InterPro" id="IPR011009">
    <property type="entry name" value="Kinase-like_dom_sf"/>
</dbReference>
<dbReference type="Proteomes" id="UP000008370">
    <property type="component" value="Unassembled WGS sequence"/>
</dbReference>
<reference evidence="2 3" key="1">
    <citation type="journal article" date="2012" name="BMC Genomics">
        <title>Comparative genomics of the white-rot fungi, Phanerochaete carnosa and P. chrysosporium, to elucidate the genetic basis of the distinct wood types they colonize.</title>
        <authorList>
            <person name="Suzuki H."/>
            <person name="MacDonald J."/>
            <person name="Syed K."/>
            <person name="Salamov A."/>
            <person name="Hori C."/>
            <person name="Aerts A."/>
            <person name="Henrissat B."/>
            <person name="Wiebenga A."/>
            <person name="vanKuyk P.A."/>
            <person name="Barry K."/>
            <person name="Lindquist E."/>
            <person name="LaButti K."/>
            <person name="Lapidus A."/>
            <person name="Lucas S."/>
            <person name="Coutinho P."/>
            <person name="Gong Y."/>
            <person name="Samejima M."/>
            <person name="Mahadevan R."/>
            <person name="Abou-Zaid M."/>
            <person name="de Vries R.P."/>
            <person name="Igarashi K."/>
            <person name="Yadav J.S."/>
            <person name="Grigoriev I.V."/>
            <person name="Master E.R."/>
        </authorList>
    </citation>
    <scope>NUCLEOTIDE SEQUENCE [LARGE SCALE GENOMIC DNA]</scope>
    <source>
        <strain evidence="2 3">HHB-10118-sp</strain>
    </source>
</reference>
<dbReference type="RefSeq" id="XP_007396438.1">
    <property type="nucleotide sequence ID" value="XM_007396376.1"/>
</dbReference>
<organism evidence="2 3">
    <name type="scientific">Phanerochaete carnosa (strain HHB-10118-sp)</name>
    <name type="common">White-rot fungus</name>
    <name type="synonym">Peniophora carnosa</name>
    <dbReference type="NCBI Taxonomy" id="650164"/>
    <lineage>
        <taxon>Eukaryota</taxon>
        <taxon>Fungi</taxon>
        <taxon>Dikarya</taxon>
        <taxon>Basidiomycota</taxon>
        <taxon>Agaricomycotina</taxon>
        <taxon>Agaricomycetes</taxon>
        <taxon>Polyporales</taxon>
        <taxon>Phanerochaetaceae</taxon>
        <taxon>Phanerochaete</taxon>
    </lineage>
</organism>
<keyword evidence="3" id="KW-1185">Reference proteome</keyword>